<dbReference type="Gene3D" id="3.40.50.300">
    <property type="entry name" value="P-loop containing nucleotide triphosphate hydrolases"/>
    <property type="match status" value="1"/>
</dbReference>
<name>A0ABP9Z1N3_9FUNG</name>
<evidence type="ECO:0000256" key="4">
    <source>
        <dbReference type="ARBA" id="ARBA00023004"/>
    </source>
</evidence>
<dbReference type="Pfam" id="PF10609">
    <property type="entry name" value="ParA"/>
    <property type="match status" value="1"/>
</dbReference>
<protein>
    <submittedName>
        <fullName evidence="6">Cytosolic Fe-S cluster assembly factor cfd1</fullName>
    </submittedName>
</protein>
<keyword evidence="5" id="KW-0411">Iron-sulfur</keyword>
<keyword evidence="7" id="KW-1185">Reference proteome</keyword>
<dbReference type="EMBL" id="BAABUK010000015">
    <property type="protein sequence ID" value="GAA5813012.1"/>
    <property type="molecule type" value="Genomic_DNA"/>
</dbReference>
<evidence type="ECO:0000313" key="6">
    <source>
        <dbReference type="EMBL" id="GAA5813012.1"/>
    </source>
</evidence>
<proteinExistence type="predicted"/>
<evidence type="ECO:0000256" key="2">
    <source>
        <dbReference type="ARBA" id="ARBA00022741"/>
    </source>
</evidence>
<accession>A0ABP9Z1N3</accession>
<reference evidence="6 7" key="1">
    <citation type="submission" date="2024-04" db="EMBL/GenBank/DDBJ databases">
        <title>genome sequences of Mucor flavus KT1a and Helicostylum pulchrum KT1b strains isolated from the surface of a dry-aged beef.</title>
        <authorList>
            <person name="Toyotome T."/>
            <person name="Hosono M."/>
            <person name="Torimaru M."/>
            <person name="Fukuda K."/>
            <person name="Mikami N."/>
        </authorList>
    </citation>
    <scope>NUCLEOTIDE SEQUENCE [LARGE SCALE GENOMIC DNA]</scope>
    <source>
        <strain evidence="6 7">KT1a</strain>
    </source>
</reference>
<keyword evidence="3" id="KW-0067">ATP-binding</keyword>
<sequence length="134" mass="15101">MSTRGIDRRFHQPCTSDEHIGIVEYLKEFNPDGAVIVTTPQDVVIADVRKEISFCNKVKLPILGVVENMSGFVCPHCADCTNIFSSGGGESMAKDYNIDSFGKVLIDPRFTTIVHPFFFKGRHICHMELHLMQR</sequence>
<dbReference type="InterPro" id="IPR019591">
    <property type="entry name" value="Mrp/NBP35_ATP-bd"/>
</dbReference>
<dbReference type="PANTHER" id="PTHR23264:SF19">
    <property type="entry name" value="CYTOSOLIC FE-S CLUSTER ASSEMBLY FACTOR NUBP2"/>
    <property type="match status" value="1"/>
</dbReference>
<evidence type="ECO:0000256" key="5">
    <source>
        <dbReference type="ARBA" id="ARBA00023014"/>
    </source>
</evidence>
<dbReference type="InterPro" id="IPR027417">
    <property type="entry name" value="P-loop_NTPase"/>
</dbReference>
<dbReference type="PANTHER" id="PTHR23264">
    <property type="entry name" value="NUCLEOTIDE-BINDING PROTEIN NBP35 YEAST -RELATED"/>
    <property type="match status" value="1"/>
</dbReference>
<keyword evidence="4" id="KW-0408">Iron</keyword>
<comment type="caution">
    <text evidence="6">The sequence shown here is derived from an EMBL/GenBank/DDBJ whole genome shotgun (WGS) entry which is preliminary data.</text>
</comment>
<evidence type="ECO:0000256" key="1">
    <source>
        <dbReference type="ARBA" id="ARBA00022723"/>
    </source>
</evidence>
<evidence type="ECO:0000256" key="3">
    <source>
        <dbReference type="ARBA" id="ARBA00022840"/>
    </source>
</evidence>
<dbReference type="Proteomes" id="UP001473302">
    <property type="component" value="Unassembled WGS sequence"/>
</dbReference>
<dbReference type="SUPFAM" id="SSF52540">
    <property type="entry name" value="P-loop containing nucleoside triphosphate hydrolases"/>
    <property type="match status" value="1"/>
</dbReference>
<evidence type="ECO:0000313" key="7">
    <source>
        <dbReference type="Proteomes" id="UP001473302"/>
    </source>
</evidence>
<keyword evidence="1" id="KW-0479">Metal-binding</keyword>
<gene>
    <name evidence="6" type="primary">CFD1_2</name>
    <name evidence="6" type="ORF">MFLAVUS_006478</name>
</gene>
<organism evidence="6 7">
    <name type="scientific">Mucor flavus</name>
    <dbReference type="NCBI Taxonomy" id="439312"/>
    <lineage>
        <taxon>Eukaryota</taxon>
        <taxon>Fungi</taxon>
        <taxon>Fungi incertae sedis</taxon>
        <taxon>Mucoromycota</taxon>
        <taxon>Mucoromycotina</taxon>
        <taxon>Mucoromycetes</taxon>
        <taxon>Mucorales</taxon>
        <taxon>Mucorineae</taxon>
        <taxon>Mucoraceae</taxon>
        <taxon>Mucor</taxon>
    </lineage>
</organism>
<dbReference type="InterPro" id="IPR033756">
    <property type="entry name" value="YlxH/NBP35"/>
</dbReference>
<keyword evidence="2" id="KW-0547">Nucleotide-binding</keyword>